<dbReference type="SUPFAM" id="SSF49562">
    <property type="entry name" value="C2 domain (Calcium/lipid-binding domain, CaLB)"/>
    <property type="match status" value="2"/>
</dbReference>
<evidence type="ECO:0000313" key="8">
    <source>
        <dbReference type="EMBL" id="CBY42100.1"/>
    </source>
</evidence>
<evidence type="ECO:0000256" key="3">
    <source>
        <dbReference type="ARBA" id="ARBA00022737"/>
    </source>
</evidence>
<evidence type="ECO:0000256" key="6">
    <source>
        <dbReference type="SAM" id="MobiDB-lite"/>
    </source>
</evidence>
<gene>
    <name evidence="8" type="ORF">GSOID_T00025766001</name>
</gene>
<feature type="domain" description="C2" evidence="7">
    <location>
        <begin position="280"/>
        <end position="421"/>
    </location>
</feature>
<dbReference type="PANTHER" id="PTHR12546">
    <property type="entry name" value="FER-1-LIKE"/>
    <property type="match status" value="1"/>
</dbReference>
<proteinExistence type="predicted"/>
<evidence type="ECO:0000256" key="1">
    <source>
        <dbReference type="ARBA" id="ARBA00004167"/>
    </source>
</evidence>
<evidence type="ECO:0000259" key="7">
    <source>
        <dbReference type="PROSITE" id="PS50004"/>
    </source>
</evidence>
<evidence type="ECO:0000256" key="4">
    <source>
        <dbReference type="ARBA" id="ARBA00022989"/>
    </source>
</evidence>
<dbReference type="GO" id="GO:0016020">
    <property type="term" value="C:membrane"/>
    <property type="evidence" value="ECO:0007669"/>
    <property type="project" value="UniProtKB-SubCell"/>
</dbReference>
<accession>E4Z322</accession>
<dbReference type="PANTHER" id="PTHR12546:SF60">
    <property type="entry name" value="MISFIRE, ISOFORM F"/>
    <property type="match status" value="1"/>
</dbReference>
<feature type="compositionally biased region" description="Basic and acidic residues" evidence="6">
    <location>
        <begin position="668"/>
        <end position="678"/>
    </location>
</feature>
<dbReference type="EMBL" id="FN656869">
    <property type="protein sequence ID" value="CBY42100.1"/>
    <property type="molecule type" value="Genomic_DNA"/>
</dbReference>
<dbReference type="InterPro" id="IPR037721">
    <property type="entry name" value="Ferlin"/>
</dbReference>
<evidence type="ECO:0000256" key="5">
    <source>
        <dbReference type="ARBA" id="ARBA00023136"/>
    </source>
</evidence>
<name>E4Z322_OIKDI</name>
<dbReference type="InterPro" id="IPR035892">
    <property type="entry name" value="C2_domain_sf"/>
</dbReference>
<keyword evidence="4" id="KW-1133">Transmembrane helix</keyword>
<protein>
    <recommendedName>
        <fullName evidence="7">C2 domain-containing protein</fullName>
    </recommendedName>
</protein>
<dbReference type="InterPro" id="IPR037723">
    <property type="entry name" value="C2D_Ferlin"/>
</dbReference>
<evidence type="ECO:0000256" key="2">
    <source>
        <dbReference type="ARBA" id="ARBA00022692"/>
    </source>
</evidence>
<sequence>LLSQSNMSVHSFSAEAAADCRSTTPSMRPLTNDKQYYHMPFNERKPCCYVTSYWHDHKRRLYNTNVLERVCDKLREGLDDVEEMTRTEQDHPERRLRAIMDDLANGTSTYLRLVKSSGNQTGASAVGRTRLDRERHRLCLREIESVSNDAANVRKVRKSNLDEKLAQAHDLLATLNKLLAEPQDSVPDIIIWMLRGGKRHAFTRINARQVFHSIVEEESGKHCGKIQTRFLTLPGRKGLGSSGWTIQAKLEIYMWFGLAKNKKDYLRGLPNGFDLPPGLPIGVPPPFIIYKDRQQFVLRSHLFQGRGLIAADSSGLSDPFAKVIFSTCVGKTQVIDKTLSPTWDEMIEMTDITMYGKAEDFQSDPPMVIVEIFDQDEEMSFLGQGGKEKAEYIGRLIAKPVVKMAGDPYEKPNFPPTLDWYQVYRGTVRAGEVLACFELLQQPLDSRNLEKKLWKIWCESKGLPMKENDIKVVDKRITEQGVCVSVPRGIRPILAPYRVEVLFWGLRDLKRINLMAVNHPRVEVEIAGKSIESEIIENYKKNPNFSIPIKFIEDVELPDNQYLCPPITIKAKDTRTFGQDILLGTHIIRNVSKFFFTCPPKHSLAADEASLVIQGSIHESQNVIAKEAKSAVLVPIDEDAKKDDEEEATDEVALDWWSKYFASKETNKADKAEAEHNAEPQSDDENVPNHTSGDNSTKPGAKKLIAGNFKSAVQKAQRLTPSHRRKKKSKIIEELKIFDAELEAQSEFNGFTDLFHSFELYRGKVKSL</sequence>
<dbReference type="Pfam" id="PF00168">
    <property type="entry name" value="C2"/>
    <property type="match status" value="1"/>
</dbReference>
<keyword evidence="5" id="KW-0472">Membrane</keyword>
<dbReference type="Proteomes" id="UP000011014">
    <property type="component" value="Unassembled WGS sequence"/>
</dbReference>
<comment type="subcellular location">
    <subcellularLocation>
        <location evidence="1">Membrane</location>
        <topology evidence="1">Single-pass membrane protein</topology>
    </subcellularLocation>
</comment>
<dbReference type="CDD" id="cd04017">
    <property type="entry name" value="C2D_Ferlin"/>
    <property type="match status" value="1"/>
</dbReference>
<dbReference type="AlphaFoldDB" id="E4Z322"/>
<feature type="compositionally biased region" description="Polar residues" evidence="6">
    <location>
        <begin position="688"/>
        <end position="698"/>
    </location>
</feature>
<dbReference type="SMART" id="SM00239">
    <property type="entry name" value="C2"/>
    <property type="match status" value="1"/>
</dbReference>
<feature type="region of interest" description="Disordered" evidence="6">
    <location>
        <begin position="668"/>
        <end position="702"/>
    </location>
</feature>
<feature type="domain" description="C2" evidence="7">
    <location>
        <begin position="478"/>
        <end position="604"/>
    </location>
</feature>
<keyword evidence="2" id="KW-0812">Transmembrane</keyword>
<dbReference type="GO" id="GO:0007009">
    <property type="term" value="P:plasma membrane organization"/>
    <property type="evidence" value="ECO:0007669"/>
    <property type="project" value="TreeGrafter"/>
</dbReference>
<dbReference type="Pfam" id="PF08150">
    <property type="entry name" value="FerB"/>
    <property type="match status" value="1"/>
</dbReference>
<organism evidence="8">
    <name type="scientific">Oikopleura dioica</name>
    <name type="common">Tunicate</name>
    <dbReference type="NCBI Taxonomy" id="34765"/>
    <lineage>
        <taxon>Eukaryota</taxon>
        <taxon>Metazoa</taxon>
        <taxon>Chordata</taxon>
        <taxon>Tunicata</taxon>
        <taxon>Appendicularia</taxon>
        <taxon>Copelata</taxon>
        <taxon>Oikopleuridae</taxon>
        <taxon>Oikopleura</taxon>
    </lineage>
</organism>
<keyword evidence="3" id="KW-0677">Repeat</keyword>
<dbReference type="Gene3D" id="2.60.40.150">
    <property type="entry name" value="C2 domain"/>
    <property type="match status" value="1"/>
</dbReference>
<dbReference type="InterPro" id="IPR000008">
    <property type="entry name" value="C2_dom"/>
</dbReference>
<dbReference type="SMART" id="SM01201">
    <property type="entry name" value="FerB"/>
    <property type="match status" value="1"/>
</dbReference>
<reference evidence="8" key="1">
    <citation type="journal article" date="2010" name="Science">
        <title>Plasticity of animal genome architecture unmasked by rapid evolution of a pelagic tunicate.</title>
        <authorList>
            <person name="Denoeud F."/>
            <person name="Henriet S."/>
            <person name="Mungpakdee S."/>
            <person name="Aury J.M."/>
            <person name="Da Silva C."/>
            <person name="Brinkmann H."/>
            <person name="Mikhaleva J."/>
            <person name="Olsen L.C."/>
            <person name="Jubin C."/>
            <person name="Canestro C."/>
            <person name="Bouquet J.M."/>
            <person name="Danks G."/>
            <person name="Poulain J."/>
            <person name="Campsteijn C."/>
            <person name="Adamski M."/>
            <person name="Cross I."/>
            <person name="Yadetie F."/>
            <person name="Muffato M."/>
            <person name="Louis A."/>
            <person name="Butcher S."/>
            <person name="Tsagkogeorga G."/>
            <person name="Konrad A."/>
            <person name="Singh S."/>
            <person name="Jensen M.F."/>
            <person name="Cong E.H."/>
            <person name="Eikeseth-Otteraa H."/>
            <person name="Noel B."/>
            <person name="Anthouard V."/>
            <person name="Porcel B.M."/>
            <person name="Kachouri-Lafond R."/>
            <person name="Nishino A."/>
            <person name="Ugolini M."/>
            <person name="Chourrout P."/>
            <person name="Nishida H."/>
            <person name="Aasland R."/>
            <person name="Huzurbazar S."/>
            <person name="Westhof E."/>
            <person name="Delsuc F."/>
            <person name="Lehrach H."/>
            <person name="Reinhardt R."/>
            <person name="Weissenbach J."/>
            <person name="Roy S.W."/>
            <person name="Artiguenave F."/>
            <person name="Postlethwait J.H."/>
            <person name="Manak J.R."/>
            <person name="Thompson E.M."/>
            <person name="Jaillon O."/>
            <person name="Du Pasquier L."/>
            <person name="Boudinot P."/>
            <person name="Liberles D.A."/>
            <person name="Volff J.N."/>
            <person name="Philippe H."/>
            <person name="Lenhard B."/>
            <person name="Roest Crollius H."/>
            <person name="Wincker P."/>
            <person name="Chourrout D."/>
        </authorList>
    </citation>
    <scope>NUCLEOTIDE SEQUENCE [LARGE SCALE GENOMIC DNA]</scope>
</reference>
<dbReference type="PROSITE" id="PS50004">
    <property type="entry name" value="C2"/>
    <property type="match status" value="2"/>
</dbReference>
<dbReference type="InterPro" id="IPR012561">
    <property type="entry name" value="Ferlin_B-domain"/>
</dbReference>
<feature type="non-terminal residue" evidence="8">
    <location>
        <position position="1"/>
    </location>
</feature>